<dbReference type="PANTHER" id="PTHR10804">
    <property type="entry name" value="PROTEASE FAMILY M24 METHIONYL AMINOPEPTIDASE, AMINOPEPTIDASE P"/>
    <property type="match status" value="1"/>
</dbReference>
<dbReference type="Proteomes" id="UP000887566">
    <property type="component" value="Unplaced"/>
</dbReference>
<name>A0A914X121_9BILA</name>
<feature type="domain" description="Peptidase M24" evidence="3">
    <location>
        <begin position="29"/>
        <end position="215"/>
    </location>
</feature>
<dbReference type="InterPro" id="IPR000994">
    <property type="entry name" value="Pept_M24"/>
</dbReference>
<dbReference type="CDD" id="cd01089">
    <property type="entry name" value="PA2G4-like"/>
    <property type="match status" value="1"/>
</dbReference>
<dbReference type="Pfam" id="PF00557">
    <property type="entry name" value="Peptidase_M24"/>
    <property type="match status" value="1"/>
</dbReference>
<sequence length="437" mass="48079">MSDREDRAGSDSESEDETLANDLVVTKYNMAADIVNAILKELIAEVKEGVEVGALCDSGDKKLAERTAKIFKKEKNVKKGSAFPTCISVNHCICHYSPLRSETAITLKNGDVVKIDLGAHIDGYIATAAHTVVVGASKDQKVTGRKADAIHAAYNAMEAAIRMLRPGQHKNMEVTDTIQRFADIYQVKPVENMLSHQIKRNKIDGEKQIIQAPGEKQRSEMEKCEFDKYEVYAIDVLMSTGDGKGRDLDTRTTVYKKSDDLVYSLKMKASRTFLSEAVNKFGSMPFTLRSWEEEKTAKLGVIECERHGLMKPYQVLYERDNEIVAQFKSTVLVMPNGLLKITGLPLDTEVYSTEHKVDDEKLSQLLASSLKPSKKKTKKATDESEKKDGAPAEKKDATPAKKDDAAAKDAKNAKSPAAAANGTDKNAKSAKPAKTKA</sequence>
<proteinExistence type="inferred from homology"/>
<dbReference type="InterPro" id="IPR036005">
    <property type="entry name" value="Creatinase/aminopeptidase-like"/>
</dbReference>
<dbReference type="SUPFAM" id="SSF46785">
    <property type="entry name" value="Winged helix' DNA-binding domain"/>
    <property type="match status" value="1"/>
</dbReference>
<dbReference type="NCBIfam" id="TIGR00495">
    <property type="entry name" value="crvDNA_42K"/>
    <property type="match status" value="1"/>
</dbReference>
<feature type="compositionally biased region" description="Basic and acidic residues" evidence="2">
    <location>
        <begin position="379"/>
        <end position="412"/>
    </location>
</feature>
<keyword evidence="4" id="KW-1185">Reference proteome</keyword>
<comment type="similarity">
    <text evidence="1">Belongs to the peptidase M24 family.</text>
</comment>
<dbReference type="InterPro" id="IPR036390">
    <property type="entry name" value="WH_DNA-bd_sf"/>
</dbReference>
<evidence type="ECO:0000313" key="5">
    <source>
        <dbReference type="WBParaSite" id="PSAMB.scaffold5913size10609.g27506.t1"/>
    </source>
</evidence>
<dbReference type="Gene3D" id="1.10.10.10">
    <property type="entry name" value="Winged helix-like DNA-binding domain superfamily/Winged helix DNA-binding domain"/>
    <property type="match status" value="1"/>
</dbReference>
<dbReference type="Gene3D" id="3.90.230.10">
    <property type="entry name" value="Creatinase/methionine aminopeptidase superfamily"/>
    <property type="match status" value="1"/>
</dbReference>
<protein>
    <submittedName>
        <fullName evidence="5">Peptidase M24 domain-containing protein</fullName>
    </submittedName>
</protein>
<dbReference type="FunFam" id="1.10.10.10:FF:000029">
    <property type="entry name" value="Proliferation-associated 2G4, a"/>
    <property type="match status" value="1"/>
</dbReference>
<feature type="region of interest" description="Disordered" evidence="2">
    <location>
        <begin position="368"/>
        <end position="437"/>
    </location>
</feature>
<reference evidence="5" key="1">
    <citation type="submission" date="2022-11" db="UniProtKB">
        <authorList>
            <consortium name="WormBaseParasite"/>
        </authorList>
    </citation>
    <scope>IDENTIFICATION</scope>
</reference>
<accession>A0A914X121</accession>
<dbReference type="InterPro" id="IPR004545">
    <property type="entry name" value="PA2G4"/>
</dbReference>
<dbReference type="FunFam" id="3.90.230.10:FF:000013">
    <property type="entry name" value="DNA-binding protein, 42 kDa"/>
    <property type="match status" value="1"/>
</dbReference>
<evidence type="ECO:0000256" key="1">
    <source>
        <dbReference type="ARBA" id="ARBA00007319"/>
    </source>
</evidence>
<dbReference type="PANTHER" id="PTHR10804:SF11">
    <property type="entry name" value="PROLIFERATION-ASSOCIATED PROTEIN 2G4"/>
    <property type="match status" value="1"/>
</dbReference>
<evidence type="ECO:0000256" key="2">
    <source>
        <dbReference type="SAM" id="MobiDB-lite"/>
    </source>
</evidence>
<evidence type="ECO:0000259" key="3">
    <source>
        <dbReference type="Pfam" id="PF00557"/>
    </source>
</evidence>
<dbReference type="AlphaFoldDB" id="A0A914X121"/>
<dbReference type="InterPro" id="IPR036388">
    <property type="entry name" value="WH-like_DNA-bd_sf"/>
</dbReference>
<dbReference type="InterPro" id="IPR047113">
    <property type="entry name" value="PA2G4/ARX1"/>
</dbReference>
<organism evidence="4 5">
    <name type="scientific">Plectus sambesii</name>
    <dbReference type="NCBI Taxonomy" id="2011161"/>
    <lineage>
        <taxon>Eukaryota</taxon>
        <taxon>Metazoa</taxon>
        <taxon>Ecdysozoa</taxon>
        <taxon>Nematoda</taxon>
        <taxon>Chromadorea</taxon>
        <taxon>Plectida</taxon>
        <taxon>Plectina</taxon>
        <taxon>Plectoidea</taxon>
        <taxon>Plectidae</taxon>
        <taxon>Plectus</taxon>
    </lineage>
</organism>
<evidence type="ECO:0000313" key="4">
    <source>
        <dbReference type="Proteomes" id="UP000887566"/>
    </source>
</evidence>
<dbReference type="SUPFAM" id="SSF55920">
    <property type="entry name" value="Creatinase/aminopeptidase"/>
    <property type="match status" value="1"/>
</dbReference>
<dbReference type="WBParaSite" id="PSAMB.scaffold5913size10609.g27506.t1">
    <property type="protein sequence ID" value="PSAMB.scaffold5913size10609.g27506.t1"/>
    <property type="gene ID" value="PSAMB.scaffold5913size10609.g27506"/>
</dbReference>